<dbReference type="Pfam" id="PF01471">
    <property type="entry name" value="PG_binding_1"/>
    <property type="match status" value="2"/>
</dbReference>
<keyword evidence="2" id="KW-0812">Transmembrane</keyword>
<dbReference type="EMBL" id="JAATEL010000004">
    <property type="protein sequence ID" value="NJP13877.1"/>
    <property type="molecule type" value="Genomic_DNA"/>
</dbReference>
<proteinExistence type="predicted"/>
<feature type="compositionally biased region" description="Low complexity" evidence="1">
    <location>
        <begin position="170"/>
        <end position="185"/>
    </location>
</feature>
<gene>
    <name evidence="4" type="ORF">HCJ95_06105</name>
</gene>
<keyword evidence="5" id="KW-1185">Reference proteome</keyword>
<name>A0ABX0YN01_STRTL</name>
<dbReference type="Gene3D" id="1.10.101.10">
    <property type="entry name" value="PGBD-like superfamily/PGBD"/>
    <property type="match status" value="2"/>
</dbReference>
<protein>
    <recommendedName>
        <fullName evidence="3">HTH cro/C1-type domain-containing protein</fullName>
    </recommendedName>
</protein>
<keyword evidence="2" id="KW-1133">Transmembrane helix</keyword>
<comment type="caution">
    <text evidence="4">The sequence shown here is derived from an EMBL/GenBank/DDBJ whole genome shotgun (WGS) entry which is preliminary data.</text>
</comment>
<dbReference type="RefSeq" id="WP_168131118.1">
    <property type="nucleotide sequence ID" value="NZ_BMVZ01000002.1"/>
</dbReference>
<feature type="transmembrane region" description="Helical" evidence="2">
    <location>
        <begin position="145"/>
        <end position="164"/>
    </location>
</feature>
<dbReference type="InterPro" id="IPR036366">
    <property type="entry name" value="PGBDSf"/>
</dbReference>
<dbReference type="SUPFAM" id="SSF47413">
    <property type="entry name" value="lambda repressor-like DNA-binding domains"/>
    <property type="match status" value="1"/>
</dbReference>
<dbReference type="InterPro" id="IPR002477">
    <property type="entry name" value="Peptidoglycan-bd-like"/>
</dbReference>
<feature type="region of interest" description="Disordered" evidence="1">
    <location>
        <begin position="99"/>
        <end position="136"/>
    </location>
</feature>
<feature type="domain" description="HTH cro/C1-type" evidence="3">
    <location>
        <begin position="39"/>
        <end position="59"/>
    </location>
</feature>
<feature type="region of interest" description="Disordered" evidence="1">
    <location>
        <begin position="170"/>
        <end position="191"/>
    </location>
</feature>
<dbReference type="CDD" id="cd00093">
    <property type="entry name" value="HTH_XRE"/>
    <property type="match status" value="1"/>
</dbReference>
<dbReference type="PROSITE" id="PS50943">
    <property type="entry name" value="HTH_CROC1"/>
    <property type="match status" value="1"/>
</dbReference>
<sequence length="357" mass="38483">MTRKRGGRAEDPDPRVRLALLLRSWWENAEGSPGGTRPTQQALAARLGIDQTTLSRYLNPRHTSTAPPRVVEALHAHLHAPAEDLARARLLCRAALEDAGRRRRSGGRTAPVRKPAGGPPSQDAPTAAPPPPAGSPARPALRFRLVLAAALVAVVLAFAGGAVAGKRFATGQATAPAAGRTTAPDAGEHGAPASPLLAYDWPLLKKRDEDQFARGRALQLLLRQHGYPLRADGIFGNRTRDAVMAFQLRHHLPVDGKVGRDTWPRLVIEVGPGDKGPAVQALQDLLYHTEPGRTEVTGEFTTATMKDLRFFQCRHGLETTGRADRATWKALLVFQRPPVDTPSYQKSERSAAAASHS</sequence>
<evidence type="ECO:0000313" key="5">
    <source>
        <dbReference type="Proteomes" id="UP000635996"/>
    </source>
</evidence>
<dbReference type="InterPro" id="IPR010982">
    <property type="entry name" value="Lambda_DNA-bd_dom_sf"/>
</dbReference>
<dbReference type="SUPFAM" id="SSF47090">
    <property type="entry name" value="PGBD-like"/>
    <property type="match status" value="2"/>
</dbReference>
<keyword evidence="2" id="KW-0472">Membrane</keyword>
<evidence type="ECO:0000259" key="3">
    <source>
        <dbReference type="PROSITE" id="PS50943"/>
    </source>
</evidence>
<accession>A0ABX0YN01</accession>
<organism evidence="4 5">
    <name type="scientific">Streptomyces thermoviolaceus subsp. thermoviolaceus</name>
    <dbReference type="NCBI Taxonomy" id="66860"/>
    <lineage>
        <taxon>Bacteria</taxon>
        <taxon>Bacillati</taxon>
        <taxon>Actinomycetota</taxon>
        <taxon>Actinomycetes</taxon>
        <taxon>Kitasatosporales</taxon>
        <taxon>Streptomycetaceae</taxon>
        <taxon>Streptomyces</taxon>
    </lineage>
</organism>
<dbReference type="Proteomes" id="UP000635996">
    <property type="component" value="Unassembled WGS sequence"/>
</dbReference>
<evidence type="ECO:0000313" key="4">
    <source>
        <dbReference type="EMBL" id="NJP13877.1"/>
    </source>
</evidence>
<dbReference type="InterPro" id="IPR001387">
    <property type="entry name" value="Cro/C1-type_HTH"/>
</dbReference>
<dbReference type="InterPro" id="IPR036365">
    <property type="entry name" value="PGBD-like_sf"/>
</dbReference>
<evidence type="ECO:0000256" key="2">
    <source>
        <dbReference type="SAM" id="Phobius"/>
    </source>
</evidence>
<evidence type="ECO:0000256" key="1">
    <source>
        <dbReference type="SAM" id="MobiDB-lite"/>
    </source>
</evidence>
<reference evidence="4 5" key="1">
    <citation type="submission" date="2020-03" db="EMBL/GenBank/DDBJ databases">
        <title>WGS of actinomycetes isolated from Thailand.</title>
        <authorList>
            <person name="Thawai C."/>
        </authorList>
    </citation>
    <scope>NUCLEOTIDE SEQUENCE [LARGE SCALE GENOMIC DNA]</scope>
    <source>
        <strain evidence="4 5">NBRC 13905</strain>
    </source>
</reference>